<comment type="caution">
    <text evidence="2">The sequence shown here is derived from an EMBL/GenBank/DDBJ whole genome shotgun (WGS) entry which is preliminary data.</text>
</comment>
<reference evidence="2" key="1">
    <citation type="journal article" date="2022" name="bioRxiv">
        <title>Sequencing and chromosome-scale assembly of the giantPleurodeles waltlgenome.</title>
        <authorList>
            <person name="Brown T."/>
            <person name="Elewa A."/>
            <person name="Iarovenko S."/>
            <person name="Subramanian E."/>
            <person name="Araus A.J."/>
            <person name="Petzold A."/>
            <person name="Susuki M."/>
            <person name="Suzuki K.-i.T."/>
            <person name="Hayashi T."/>
            <person name="Toyoda A."/>
            <person name="Oliveira C."/>
            <person name="Osipova E."/>
            <person name="Leigh N.D."/>
            <person name="Simon A."/>
            <person name="Yun M.H."/>
        </authorList>
    </citation>
    <scope>NUCLEOTIDE SEQUENCE</scope>
    <source>
        <strain evidence="2">20211129_DDA</strain>
        <tissue evidence="2">Liver</tissue>
    </source>
</reference>
<dbReference type="Proteomes" id="UP001066276">
    <property type="component" value="Chromosome 5"/>
</dbReference>
<organism evidence="2 3">
    <name type="scientific">Pleurodeles waltl</name>
    <name type="common">Iberian ribbed newt</name>
    <dbReference type="NCBI Taxonomy" id="8319"/>
    <lineage>
        <taxon>Eukaryota</taxon>
        <taxon>Metazoa</taxon>
        <taxon>Chordata</taxon>
        <taxon>Craniata</taxon>
        <taxon>Vertebrata</taxon>
        <taxon>Euteleostomi</taxon>
        <taxon>Amphibia</taxon>
        <taxon>Batrachia</taxon>
        <taxon>Caudata</taxon>
        <taxon>Salamandroidea</taxon>
        <taxon>Salamandridae</taxon>
        <taxon>Pleurodelinae</taxon>
        <taxon>Pleurodeles</taxon>
    </lineage>
</organism>
<gene>
    <name evidence="2" type="ORF">NDU88_002545</name>
</gene>
<accession>A0AAV7RE40</accession>
<evidence type="ECO:0000256" key="1">
    <source>
        <dbReference type="SAM" id="MobiDB-lite"/>
    </source>
</evidence>
<name>A0AAV7RE40_PLEWA</name>
<proteinExistence type="predicted"/>
<evidence type="ECO:0000313" key="2">
    <source>
        <dbReference type="EMBL" id="KAJ1149740.1"/>
    </source>
</evidence>
<feature type="region of interest" description="Disordered" evidence="1">
    <location>
        <begin position="1"/>
        <end position="34"/>
    </location>
</feature>
<dbReference type="AlphaFoldDB" id="A0AAV7RE40"/>
<keyword evidence="3" id="KW-1185">Reference proteome</keyword>
<dbReference type="EMBL" id="JANPWB010000009">
    <property type="protein sequence ID" value="KAJ1149740.1"/>
    <property type="molecule type" value="Genomic_DNA"/>
</dbReference>
<protein>
    <submittedName>
        <fullName evidence="2">Uncharacterized protein</fullName>
    </submittedName>
</protein>
<sequence>MVIHRPLPLPQPRLSHPLELETQGSGTEQPGDKGHMANWLSSKTYAIYAKSNDLIEDAHMTRILSAPPLHEQTPPCRSPVPGPGKFGQFCPIHAALDGRTDLEHARPVRFICEGSVRAGGGNEAAGTYLGVFGYVAPLLGAGSREPATWRCLLLSMC</sequence>
<evidence type="ECO:0000313" key="3">
    <source>
        <dbReference type="Proteomes" id="UP001066276"/>
    </source>
</evidence>